<gene>
    <name evidence="1" type="ORF">LSAT_V11C700345800</name>
</gene>
<keyword evidence="2" id="KW-1185">Reference proteome</keyword>
<accession>A0A9R1V3D9</accession>
<organism evidence="1 2">
    <name type="scientific">Lactuca sativa</name>
    <name type="common">Garden lettuce</name>
    <dbReference type="NCBI Taxonomy" id="4236"/>
    <lineage>
        <taxon>Eukaryota</taxon>
        <taxon>Viridiplantae</taxon>
        <taxon>Streptophyta</taxon>
        <taxon>Embryophyta</taxon>
        <taxon>Tracheophyta</taxon>
        <taxon>Spermatophyta</taxon>
        <taxon>Magnoliopsida</taxon>
        <taxon>eudicotyledons</taxon>
        <taxon>Gunneridae</taxon>
        <taxon>Pentapetalae</taxon>
        <taxon>asterids</taxon>
        <taxon>campanulids</taxon>
        <taxon>Asterales</taxon>
        <taxon>Asteraceae</taxon>
        <taxon>Cichorioideae</taxon>
        <taxon>Cichorieae</taxon>
        <taxon>Lactucinae</taxon>
        <taxon>Lactuca</taxon>
    </lineage>
</organism>
<comment type="caution">
    <text evidence="1">The sequence shown here is derived from an EMBL/GenBank/DDBJ whole genome shotgun (WGS) entry which is preliminary data.</text>
</comment>
<sequence>MFLVVGMDGNNQILPIAFVVGKTKSEELKECIEDMTSLAIISDRVNSPEMVIQSVFLNAYHRLYCCYLLMNMRENIRNQERTYIFWEAAKAYGDNKRWARLCFPVVRYNIMTLNNIEPVNALSRDTRKLPITMLIDFFEQLCNNGGVSDVMLEVIESKKDVTEYAEKVIKRRINKSSTFWIYQIDQSRYEVTNQMKNGIVNLESHYCTCGK</sequence>
<proteinExistence type="predicted"/>
<evidence type="ECO:0008006" key="3">
    <source>
        <dbReference type="Google" id="ProtNLM"/>
    </source>
</evidence>
<dbReference type="AlphaFoldDB" id="A0A9R1V3D9"/>
<dbReference type="EMBL" id="NBSK02000007">
    <property type="protein sequence ID" value="KAJ0197643.1"/>
    <property type="molecule type" value="Genomic_DNA"/>
</dbReference>
<evidence type="ECO:0000313" key="2">
    <source>
        <dbReference type="Proteomes" id="UP000235145"/>
    </source>
</evidence>
<name>A0A9R1V3D9_LACSA</name>
<dbReference type="Proteomes" id="UP000235145">
    <property type="component" value="Unassembled WGS sequence"/>
</dbReference>
<dbReference type="PANTHER" id="PTHR31973">
    <property type="entry name" value="POLYPROTEIN, PUTATIVE-RELATED"/>
    <property type="match status" value="1"/>
</dbReference>
<dbReference type="PANTHER" id="PTHR31973:SF185">
    <property type="entry name" value="TRANSPOSASE, MUDR, PLANT, MULE TRANSPOSASE DOMAIN-CONTAINING PROTEIN"/>
    <property type="match status" value="1"/>
</dbReference>
<protein>
    <recommendedName>
        <fullName evidence="3">MULE transposase domain-containing protein</fullName>
    </recommendedName>
</protein>
<reference evidence="1 2" key="1">
    <citation type="journal article" date="2017" name="Nat. Commun.">
        <title>Genome assembly with in vitro proximity ligation data and whole-genome triplication in lettuce.</title>
        <authorList>
            <person name="Reyes-Chin-Wo S."/>
            <person name="Wang Z."/>
            <person name="Yang X."/>
            <person name="Kozik A."/>
            <person name="Arikit S."/>
            <person name="Song C."/>
            <person name="Xia L."/>
            <person name="Froenicke L."/>
            <person name="Lavelle D.O."/>
            <person name="Truco M.J."/>
            <person name="Xia R."/>
            <person name="Zhu S."/>
            <person name="Xu C."/>
            <person name="Xu H."/>
            <person name="Xu X."/>
            <person name="Cox K."/>
            <person name="Korf I."/>
            <person name="Meyers B.C."/>
            <person name="Michelmore R.W."/>
        </authorList>
    </citation>
    <scope>NUCLEOTIDE SEQUENCE [LARGE SCALE GENOMIC DNA]</scope>
    <source>
        <strain evidence="2">cv. Salinas</strain>
        <tissue evidence="1">Seedlings</tissue>
    </source>
</reference>
<evidence type="ECO:0000313" key="1">
    <source>
        <dbReference type="EMBL" id="KAJ0197643.1"/>
    </source>
</evidence>